<name>A0A4Y3WTE1_9PSEU</name>
<dbReference type="InterPro" id="IPR027417">
    <property type="entry name" value="P-loop_NTPase"/>
</dbReference>
<gene>
    <name evidence="1" type="ORF">PHY01_36530</name>
</gene>
<reference evidence="1 2" key="1">
    <citation type="submission" date="2019-06" db="EMBL/GenBank/DDBJ databases">
        <title>Whole genome shotgun sequence of Pseudonocardia hydrocarbonoxydans NBRC 14498.</title>
        <authorList>
            <person name="Hosoyama A."/>
            <person name="Uohara A."/>
            <person name="Ohji S."/>
            <person name="Ichikawa N."/>
        </authorList>
    </citation>
    <scope>NUCLEOTIDE SEQUENCE [LARGE SCALE GENOMIC DNA]</scope>
    <source>
        <strain evidence="1 2">NBRC 14498</strain>
    </source>
</reference>
<dbReference type="OrthoDB" id="5167319at2"/>
<evidence type="ECO:0000313" key="1">
    <source>
        <dbReference type="EMBL" id="GEC21370.1"/>
    </source>
</evidence>
<dbReference type="EMBL" id="BJNG01000034">
    <property type="protein sequence ID" value="GEC21370.1"/>
    <property type="molecule type" value="Genomic_DNA"/>
</dbReference>
<proteinExistence type="predicted"/>
<keyword evidence="2" id="KW-1185">Reference proteome</keyword>
<dbReference type="Gene3D" id="3.40.50.300">
    <property type="entry name" value="P-loop containing nucleotide triphosphate hydrolases"/>
    <property type="match status" value="1"/>
</dbReference>
<dbReference type="Proteomes" id="UP000320338">
    <property type="component" value="Unassembled WGS sequence"/>
</dbReference>
<dbReference type="RefSeq" id="WP_141280198.1">
    <property type="nucleotide sequence ID" value="NZ_BAAARZ010000005.1"/>
</dbReference>
<protein>
    <submittedName>
        <fullName evidence="1">Uncharacterized protein</fullName>
    </submittedName>
</protein>
<accession>A0A4Y3WTE1</accession>
<dbReference type="SUPFAM" id="SSF52540">
    <property type="entry name" value="P-loop containing nucleoside triphosphate hydrolases"/>
    <property type="match status" value="1"/>
</dbReference>
<evidence type="ECO:0000313" key="2">
    <source>
        <dbReference type="Proteomes" id="UP000320338"/>
    </source>
</evidence>
<dbReference type="AlphaFoldDB" id="A0A4Y3WTE1"/>
<comment type="caution">
    <text evidence="1">The sequence shown here is derived from an EMBL/GenBank/DDBJ whole genome shotgun (WGS) entry which is preliminary data.</text>
</comment>
<organism evidence="1 2">
    <name type="scientific">Pseudonocardia hydrocarbonoxydans</name>
    <dbReference type="NCBI Taxonomy" id="76726"/>
    <lineage>
        <taxon>Bacteria</taxon>
        <taxon>Bacillati</taxon>
        <taxon>Actinomycetota</taxon>
        <taxon>Actinomycetes</taxon>
        <taxon>Pseudonocardiales</taxon>
        <taxon>Pseudonocardiaceae</taxon>
        <taxon>Pseudonocardia</taxon>
    </lineage>
</organism>
<sequence>MTIDDALAARRRARFVGRTAERELFGSALDAAEPPFAALFVHGPGGVGKTTLLDAFADLARAAGVHPVRIDARQVHPSPGAVLEVLSAYLDVPRRGGPIAGPGRFTLLVDSYEGFATLDRWFRDALLPRLPGDTVTVLAGRAAPAPEWRSDLAWTDLLRVVSLRGWAGEESRSFLRGRGIGGAVAERLADTAHGHPLTLALLADVVARGGEPRLEALAPDLIAELVRRMVDTVPDATQRAALAVCALARVTTEPLLQAVLGASDGARAFGWLAGLAVVDGHPDGLIPHELAREVLDVELRRRDGEGYRRTFRATRAHVHAQARAERGRVQQDALFDEKFLFRNLPGILSPVDWPDWGRHHPQPIRPEEHSRAIGLIGAAEGVEAAAVARRWLAAQPDGFHVVRRADATVRGVLVRIDLTRASPDDLAADPGASAAWRHCRAHAPVRAGESVTQTRFVVDAEVHQGPSPTMNAAPVLTIAHYLATPRLAWDYLTLAEPDRWDEYFAIADLPRAVGADFTLEGLRFGLFAHDFRRVPVDSWLELVTERALARDFAFPPPAEPLLLPLAEDEFAAAVRQGLRDLDRPDLLARNPLLRTRLLAESSDETGPDAAALATLLREAVASLSTDAGDDKLFRALDRTFLRRCSTQEAAARMLGLPFSTYRRHLVSGTRRVVDRLWDREIHGGPAGIG</sequence>